<dbReference type="AlphaFoldDB" id="A0A3L8DBJ0"/>
<comment type="caution">
    <text evidence="3">The sequence shown here is derived from an EMBL/GenBank/DDBJ whole genome shotgun (WGS) entry which is preliminary data.</text>
</comment>
<feature type="compositionally biased region" description="Basic and acidic residues" evidence="2">
    <location>
        <begin position="1"/>
        <end position="10"/>
    </location>
</feature>
<reference evidence="3" key="2">
    <citation type="submission" date="2018-07" db="EMBL/GenBank/DDBJ databases">
        <authorList>
            <person name="Mckenzie S.K."/>
            <person name="Kronauer D.J.C."/>
        </authorList>
    </citation>
    <scope>NUCLEOTIDE SEQUENCE</scope>
    <source>
        <strain evidence="3">Clonal line C1</strain>
    </source>
</reference>
<feature type="coiled-coil region" evidence="1">
    <location>
        <begin position="28"/>
        <end position="55"/>
    </location>
</feature>
<feature type="coiled-coil region" evidence="1">
    <location>
        <begin position="335"/>
        <end position="362"/>
    </location>
</feature>
<protein>
    <submittedName>
        <fullName evidence="3">Uncharacterized protein</fullName>
    </submittedName>
</protein>
<keyword evidence="1" id="KW-0175">Coiled coil</keyword>
<dbReference type="EMBL" id="QOIP01000010">
    <property type="protein sequence ID" value="RLU17704.1"/>
    <property type="molecule type" value="Genomic_DNA"/>
</dbReference>
<reference evidence="3" key="1">
    <citation type="journal article" date="2018" name="Genome Res.">
        <title>The genomic architecture and molecular evolution of ant odorant receptors.</title>
        <authorList>
            <person name="McKenzie S.K."/>
            <person name="Kronauer D.J.C."/>
        </authorList>
    </citation>
    <scope>NUCLEOTIDE SEQUENCE [LARGE SCALE GENOMIC DNA]</scope>
    <source>
        <strain evidence="3">Clonal line C1</strain>
    </source>
</reference>
<dbReference type="OrthoDB" id="7554073at2759"/>
<sequence>MSKSGRERLGTAESAGSSDSVAGVKKPSGVVQEELRDIRRELSEMKQKIQGEIVDLGAGGMTQRSYSNIVKKKAKESIIIVKPKVQQGSEDTKKVIKEKINIKNIAVGITKMRKGNKGTVVLGCETGEEIETLKNTVQEKLGNHKESECTSRKKKFVNCMHKIHSYNLKLNDEHDALDPECPEVMDEILYTNAQSWIAHKDEILHQVMKKRNPAFLALSESRLTEDISNCEVNVPGYDMEKVNSNCWCVAIEVKEKWYKGVYNTANELVACPGKHEIFTIKGAISEEGSAVKERKASNAEENQAGEHNMESKIDWLMRKIKDEMVSKNEIKGIIADIIKDELEDFKKEMEEMRKMIRNAMADEEAPRSYGDAVKGKKKENVIIIKPKEQQKSEKTKEEIKQTIDIKNMSIGVSKMRKGGNGAFILGCESEKEIKQLKSTVEIKLGNKYQIIELRNAQLKVKIFNVDEEEMKCNEEQIIADSFKRKREEEDEEDRIKAVKNFTRSSVNLGLWIDHHHIRKKKKPKSHGKFRKERK</sequence>
<evidence type="ECO:0000256" key="1">
    <source>
        <dbReference type="SAM" id="Coils"/>
    </source>
</evidence>
<organism evidence="3">
    <name type="scientific">Ooceraea biroi</name>
    <name type="common">Clonal raider ant</name>
    <name type="synonym">Cerapachys biroi</name>
    <dbReference type="NCBI Taxonomy" id="2015173"/>
    <lineage>
        <taxon>Eukaryota</taxon>
        <taxon>Metazoa</taxon>
        <taxon>Ecdysozoa</taxon>
        <taxon>Arthropoda</taxon>
        <taxon>Hexapoda</taxon>
        <taxon>Insecta</taxon>
        <taxon>Pterygota</taxon>
        <taxon>Neoptera</taxon>
        <taxon>Endopterygota</taxon>
        <taxon>Hymenoptera</taxon>
        <taxon>Apocrita</taxon>
        <taxon>Aculeata</taxon>
        <taxon>Formicoidea</taxon>
        <taxon>Formicidae</taxon>
        <taxon>Dorylinae</taxon>
        <taxon>Ooceraea</taxon>
    </lineage>
</organism>
<gene>
    <name evidence="3" type="ORF">DMN91_009941</name>
</gene>
<name>A0A3L8DBJ0_OOCBI</name>
<evidence type="ECO:0000256" key="2">
    <source>
        <dbReference type="SAM" id="MobiDB-lite"/>
    </source>
</evidence>
<accession>A0A3L8DBJ0</accession>
<proteinExistence type="predicted"/>
<evidence type="ECO:0000313" key="3">
    <source>
        <dbReference type="EMBL" id="RLU17704.1"/>
    </source>
</evidence>
<dbReference type="Proteomes" id="UP000279307">
    <property type="component" value="Chromosome 10"/>
</dbReference>
<feature type="region of interest" description="Disordered" evidence="2">
    <location>
        <begin position="515"/>
        <end position="534"/>
    </location>
</feature>
<feature type="region of interest" description="Disordered" evidence="2">
    <location>
        <begin position="1"/>
        <end position="28"/>
    </location>
</feature>